<organism evidence="1 2">
    <name type="scientific">Rasiella rasia</name>
    <dbReference type="NCBI Taxonomy" id="2744027"/>
    <lineage>
        <taxon>Bacteria</taxon>
        <taxon>Pseudomonadati</taxon>
        <taxon>Bacteroidota</taxon>
        <taxon>Flavobacteriia</taxon>
        <taxon>Flavobacteriales</taxon>
        <taxon>Flavobacteriaceae</taxon>
        <taxon>Rasiella</taxon>
    </lineage>
</organism>
<dbReference type="Proteomes" id="UP000505306">
    <property type="component" value="Chromosome"/>
</dbReference>
<dbReference type="AlphaFoldDB" id="A0A6G6GPP5"/>
<dbReference type="EMBL" id="CP049057">
    <property type="protein sequence ID" value="QIE60556.1"/>
    <property type="molecule type" value="Genomic_DNA"/>
</dbReference>
<keyword evidence="2" id="KW-1185">Reference proteome</keyword>
<accession>A0A6G6GPP5</accession>
<proteinExistence type="predicted"/>
<name>A0A6G6GPP5_9FLAO</name>
<reference evidence="1 2" key="1">
    <citation type="submission" date="2020-02" db="EMBL/GenBank/DDBJ databases">
        <title>Complete genome sequence of Flavobacteriaceae bacterium.</title>
        <authorList>
            <person name="Kim S.-J."/>
            <person name="Kim Y.-S."/>
            <person name="Kim K.-H."/>
        </authorList>
    </citation>
    <scope>NUCLEOTIDE SEQUENCE [LARGE SCALE GENOMIC DNA]</scope>
    <source>
        <strain evidence="1 2">RR4-40</strain>
    </source>
</reference>
<dbReference type="KEGG" id="mgel:G5B37_13570"/>
<gene>
    <name evidence="1" type="ORF">G5B37_13570</name>
</gene>
<dbReference type="RefSeq" id="WP_164680568.1">
    <property type="nucleotide sequence ID" value="NZ_CP049057.1"/>
</dbReference>
<evidence type="ECO:0000313" key="2">
    <source>
        <dbReference type="Proteomes" id="UP000505306"/>
    </source>
</evidence>
<protein>
    <submittedName>
        <fullName evidence="1">Uncharacterized protein</fullName>
    </submittedName>
</protein>
<sequence length="183" mass="21447">MEFLNNTEKVNVVFTFEKPLYNGDNLTEKEFLDYITKKIVTNANEAMAKEFVQNLEKAKYDDWPKEFAETINEWSSEYKNAPTFVVDDTTALYTMKVNTTWMYFGYDAEIIDRPSKATMDIEFYKTTNPDEIIERTSISRAMGTYNKTHGDGETWPKPNLNRMRKAYDRAGYKFAKAIKRIVD</sequence>
<evidence type="ECO:0000313" key="1">
    <source>
        <dbReference type="EMBL" id="QIE60556.1"/>
    </source>
</evidence>